<feature type="region of interest" description="Disordered" evidence="1">
    <location>
        <begin position="1"/>
        <end position="229"/>
    </location>
</feature>
<feature type="compositionally biased region" description="Basic and acidic residues" evidence="1">
    <location>
        <begin position="175"/>
        <end position="192"/>
    </location>
</feature>
<dbReference type="Gene3D" id="3.40.50.300">
    <property type="entry name" value="P-loop containing nucleotide triphosphate hydrolases"/>
    <property type="match status" value="1"/>
</dbReference>
<feature type="compositionally biased region" description="Basic residues" evidence="1">
    <location>
        <begin position="80"/>
        <end position="90"/>
    </location>
</feature>
<feature type="compositionally biased region" description="Basic and acidic residues" evidence="1">
    <location>
        <begin position="46"/>
        <end position="66"/>
    </location>
</feature>
<dbReference type="InterPro" id="IPR005662">
    <property type="entry name" value="GTPase_Era-like"/>
</dbReference>
<feature type="compositionally biased region" description="Low complexity" evidence="1">
    <location>
        <begin position="99"/>
        <end position="122"/>
    </location>
</feature>
<evidence type="ECO:0000256" key="1">
    <source>
        <dbReference type="SAM" id="MobiDB-lite"/>
    </source>
</evidence>
<dbReference type="InterPro" id="IPR027417">
    <property type="entry name" value="P-loop_NTPase"/>
</dbReference>
<dbReference type="PANTHER" id="PTHR42698">
    <property type="entry name" value="GTPASE ERA"/>
    <property type="match status" value="1"/>
</dbReference>
<protein>
    <submittedName>
        <fullName evidence="2">AAA family ATPase</fullName>
    </submittedName>
</protein>
<feature type="compositionally biased region" description="Low complexity" evidence="1">
    <location>
        <begin position="24"/>
        <end position="37"/>
    </location>
</feature>
<accession>A0ABW2XQI8</accession>
<gene>
    <name evidence="2" type="ORF">ACFQZM_24775</name>
</gene>
<organism evidence="2 3">
    <name type="scientific">Actinomadura fibrosa</name>
    <dbReference type="NCBI Taxonomy" id="111802"/>
    <lineage>
        <taxon>Bacteria</taxon>
        <taxon>Bacillati</taxon>
        <taxon>Actinomycetota</taxon>
        <taxon>Actinomycetes</taxon>
        <taxon>Streptosporangiales</taxon>
        <taxon>Thermomonosporaceae</taxon>
        <taxon>Actinomadura</taxon>
    </lineage>
</organism>
<dbReference type="EMBL" id="JBHTGP010000013">
    <property type="protein sequence ID" value="MFD0687733.1"/>
    <property type="molecule type" value="Genomic_DNA"/>
</dbReference>
<evidence type="ECO:0000313" key="2">
    <source>
        <dbReference type="EMBL" id="MFD0687733.1"/>
    </source>
</evidence>
<name>A0ABW2XQI8_9ACTN</name>
<dbReference type="SUPFAM" id="SSF52540">
    <property type="entry name" value="P-loop containing nucleoside triphosphate hydrolases"/>
    <property type="match status" value="1"/>
</dbReference>
<dbReference type="Proteomes" id="UP001597063">
    <property type="component" value="Unassembled WGS sequence"/>
</dbReference>
<comment type="caution">
    <text evidence="2">The sequence shown here is derived from an EMBL/GenBank/DDBJ whole genome shotgun (WGS) entry which is preliminary data.</text>
</comment>
<keyword evidence="3" id="KW-1185">Reference proteome</keyword>
<dbReference type="PANTHER" id="PTHR42698:SF1">
    <property type="entry name" value="GTPASE ERA, MITOCHONDRIAL"/>
    <property type="match status" value="1"/>
</dbReference>
<reference evidence="3" key="1">
    <citation type="journal article" date="2019" name="Int. J. Syst. Evol. Microbiol.">
        <title>The Global Catalogue of Microorganisms (GCM) 10K type strain sequencing project: providing services to taxonomists for standard genome sequencing and annotation.</title>
        <authorList>
            <consortium name="The Broad Institute Genomics Platform"/>
            <consortium name="The Broad Institute Genome Sequencing Center for Infectious Disease"/>
            <person name="Wu L."/>
            <person name="Ma J."/>
        </authorList>
    </citation>
    <scope>NUCLEOTIDE SEQUENCE [LARGE SCALE GENOMIC DNA]</scope>
    <source>
        <strain evidence="3">JCM 9371</strain>
    </source>
</reference>
<sequence length="789" mass="82859">MTPPAEQSAVHDEEAGTGPGRGTDGPAAPAAPAQDTAAGGGAEPGSEARSETSEKPGKDDPAKDEPAESAPARGRSARGGSRRSRARRSGTAKSDPAKSDSATGGSAESTSAKEAAAQAKTSAVKDAEAKVPAAEHAQAKDPARPDDPAPKDAPATDATEDAAEKPGTATPAKDAPAKDAPAKDAPAKDASKDVSAQAVPVKSTPVRGASARGVRPGRTSETSRQGGATVRQAELVQALTALREQLGSFDFVLDVPGVEEAREARDELRNQLEDYVLPRVQAAGTPLLVVLGGSTGAGKSTLVNTLVGARVSATGVLRPTTSSPILVCHPDHAEWFLEGPMLPGMGRVRGPAPDAIAGDQLVIITSDALPPGLALLDSPDFDSVFEDHYEFATKLMAAADLWLCVTTAARYADAQVWQMLQRAKENGATIGVVLSRVPQGAGSEVVEHFGEMLDEHEVGDARRFTVPETRIEESRLPEEAIEDIRAWLVGVAEDTGDREVVVSDTLAAVLDSFRTRVPEIAKHVEAQVEQRAELAQQVEAAYATVLAELDEATRNGSLLRGEVLARWQDFAGTGDLLRSLHVARSRRGRAANRRHRSPARVRALKAALRSGLESLIMASAEHGAEQVLARWREHPAGGQIMAGPAGAVSGVSPELSRRVTRAVSSWQDHVQELIRTEGVTKRSVAKLVSFDTEAVSLVLMIGLLGYGTSDVAVEGGTSAVPQRLLKALFGAESLRGMGAKARADLRSRIGMLFDEEAIRFGQALDGAGIPDETVPVQLYQATYNLEVAR</sequence>
<evidence type="ECO:0000313" key="3">
    <source>
        <dbReference type="Proteomes" id="UP001597063"/>
    </source>
</evidence>
<dbReference type="RefSeq" id="WP_242619110.1">
    <property type="nucleotide sequence ID" value="NZ_CAACUY010000026.1"/>
</dbReference>
<feature type="compositionally biased region" description="Basic and acidic residues" evidence="1">
    <location>
        <begin position="137"/>
        <end position="150"/>
    </location>
</feature>
<proteinExistence type="predicted"/>